<dbReference type="GO" id="GO:0047936">
    <property type="term" value="F:glucose 1-dehydrogenase [NAD(P)+] activity"/>
    <property type="evidence" value="ECO:0007669"/>
    <property type="project" value="UniProtKB-EC"/>
</dbReference>
<proteinExistence type="inferred from homology"/>
<comment type="similarity">
    <text evidence="1">Belongs to the short-chain dehydrogenases/reductases (SDR) family.</text>
</comment>
<name>A0A939DG66_9GAMM</name>
<protein>
    <submittedName>
        <fullName evidence="6">Glucose 1-dehydrogenase</fullName>
        <ecNumber evidence="6">1.1.1.47</ecNumber>
    </submittedName>
</protein>
<dbReference type="AlphaFoldDB" id="A0A939DG66"/>
<keyword evidence="3" id="KW-0520">NAD</keyword>
<evidence type="ECO:0000256" key="3">
    <source>
        <dbReference type="ARBA" id="ARBA00023027"/>
    </source>
</evidence>
<accession>A0A939DG66</accession>
<gene>
    <name evidence="6" type="ORF">JYP50_10085</name>
</gene>
<keyword evidence="7" id="KW-1185">Reference proteome</keyword>
<dbReference type="FunFam" id="3.40.50.720:FF:000084">
    <property type="entry name" value="Short-chain dehydrogenase reductase"/>
    <property type="match status" value="1"/>
</dbReference>
<dbReference type="PANTHER" id="PTHR43180:SF28">
    <property type="entry name" value="NAD(P)-BINDING ROSSMANN-FOLD SUPERFAMILY PROTEIN"/>
    <property type="match status" value="1"/>
</dbReference>
<dbReference type="Proteomes" id="UP000664303">
    <property type="component" value="Unassembled WGS sequence"/>
</dbReference>
<dbReference type="PANTHER" id="PTHR43180">
    <property type="entry name" value="3-OXOACYL-(ACYL-CARRIER-PROTEIN) REDUCTASE (AFU_ORTHOLOGUE AFUA_6G11210)"/>
    <property type="match status" value="1"/>
</dbReference>
<dbReference type="EC" id="1.1.1.47" evidence="6"/>
<dbReference type="InterPro" id="IPR002347">
    <property type="entry name" value="SDR_fam"/>
</dbReference>
<keyword evidence="2 6" id="KW-0560">Oxidoreductase</keyword>
<evidence type="ECO:0000256" key="5">
    <source>
        <dbReference type="ARBA" id="ARBA00023221"/>
    </source>
</evidence>
<dbReference type="PROSITE" id="PS00061">
    <property type="entry name" value="ADH_SHORT"/>
    <property type="match status" value="1"/>
</dbReference>
<dbReference type="EMBL" id="JAFKCZ010000006">
    <property type="protein sequence ID" value="MBN7796942.1"/>
    <property type="molecule type" value="Genomic_DNA"/>
</dbReference>
<dbReference type="NCBIfam" id="NF005559">
    <property type="entry name" value="PRK07231.1"/>
    <property type="match status" value="1"/>
</dbReference>
<dbReference type="PRINTS" id="PR00080">
    <property type="entry name" value="SDRFAMILY"/>
</dbReference>
<dbReference type="RefSeq" id="WP_206560380.1">
    <property type="nucleotide sequence ID" value="NZ_JAFKCZ010000006.1"/>
</dbReference>
<dbReference type="GO" id="GO:0008202">
    <property type="term" value="P:steroid metabolic process"/>
    <property type="evidence" value="ECO:0007669"/>
    <property type="project" value="UniProtKB-KW"/>
</dbReference>
<dbReference type="Pfam" id="PF13561">
    <property type="entry name" value="adh_short_C2"/>
    <property type="match status" value="1"/>
</dbReference>
<dbReference type="InterPro" id="IPR020904">
    <property type="entry name" value="Sc_DH/Rdtase_CS"/>
</dbReference>
<dbReference type="InterPro" id="IPR036291">
    <property type="entry name" value="NAD(P)-bd_dom_sf"/>
</dbReference>
<evidence type="ECO:0000313" key="6">
    <source>
        <dbReference type="EMBL" id="MBN7796942.1"/>
    </source>
</evidence>
<evidence type="ECO:0000256" key="4">
    <source>
        <dbReference type="ARBA" id="ARBA00023098"/>
    </source>
</evidence>
<keyword evidence="5" id="KW-0753">Steroid metabolism</keyword>
<evidence type="ECO:0000313" key="7">
    <source>
        <dbReference type="Proteomes" id="UP000664303"/>
    </source>
</evidence>
<sequence length="256" mass="26895">MIDLEGKVALISGGARGQGEAEARLFVSLGAKVLIGDVLSAEAEAVARSLGDSASSCHLDVTSENDWQDAVAMAEKTFGRLDVLVNNAGISGGEFIEDESGEAFTRMFQINQLGVFYGIKYVVEPMKAAGGGSIINISSTAGLRGVTKCIGYSATKWAVRGMTKTGAIELGQYGIRVNSVHPGIINTAMVNWDQMNEKQQAMVAGSLPLPRIGEVEEVAQMVAFLASDASSYSTGSEFIIDGGSSAGQPFFKPKRS</sequence>
<reference evidence="6" key="1">
    <citation type="submission" date="2021-02" db="EMBL/GenBank/DDBJ databases">
        <title>PHA producing bacteria isolated from coastal sediment in Guangdong, Shenzhen.</title>
        <authorList>
            <person name="Zheng W."/>
            <person name="Yu S."/>
            <person name="Huang Y."/>
        </authorList>
    </citation>
    <scope>NUCLEOTIDE SEQUENCE</scope>
    <source>
        <strain evidence="6">TN14-10</strain>
    </source>
</reference>
<comment type="caution">
    <text evidence="6">The sequence shown here is derived from an EMBL/GenBank/DDBJ whole genome shotgun (WGS) entry which is preliminary data.</text>
</comment>
<evidence type="ECO:0000256" key="2">
    <source>
        <dbReference type="ARBA" id="ARBA00023002"/>
    </source>
</evidence>
<dbReference type="PRINTS" id="PR00081">
    <property type="entry name" value="GDHRDH"/>
</dbReference>
<keyword evidence="4" id="KW-0443">Lipid metabolism</keyword>
<dbReference type="SUPFAM" id="SSF51735">
    <property type="entry name" value="NAD(P)-binding Rossmann-fold domains"/>
    <property type="match status" value="1"/>
</dbReference>
<dbReference type="Gene3D" id="3.40.50.720">
    <property type="entry name" value="NAD(P)-binding Rossmann-like Domain"/>
    <property type="match status" value="1"/>
</dbReference>
<evidence type="ECO:0000256" key="1">
    <source>
        <dbReference type="ARBA" id="ARBA00006484"/>
    </source>
</evidence>
<organism evidence="6 7">
    <name type="scientific">Parahaliea mediterranea</name>
    <dbReference type="NCBI Taxonomy" id="651086"/>
    <lineage>
        <taxon>Bacteria</taxon>
        <taxon>Pseudomonadati</taxon>
        <taxon>Pseudomonadota</taxon>
        <taxon>Gammaproteobacteria</taxon>
        <taxon>Cellvibrionales</taxon>
        <taxon>Halieaceae</taxon>
        <taxon>Parahaliea</taxon>
    </lineage>
</organism>